<dbReference type="SUPFAM" id="SSF50022">
    <property type="entry name" value="ISP domain"/>
    <property type="match status" value="1"/>
</dbReference>
<proteinExistence type="predicted"/>
<dbReference type="EMBL" id="MK473373">
    <property type="protein sequence ID" value="QBJ04558.1"/>
    <property type="molecule type" value="Genomic_DNA"/>
</dbReference>
<dbReference type="InterPro" id="IPR006487">
    <property type="entry name" value="Phage_lambda_L"/>
</dbReference>
<organism evidence="1 2">
    <name type="scientific">Pseudomonas phage Lana</name>
    <dbReference type="NCBI Taxonomy" id="2530172"/>
    <lineage>
        <taxon>Viruses</taxon>
        <taxon>Duplodnaviria</taxon>
        <taxon>Heunggongvirae</taxon>
        <taxon>Uroviricota</taxon>
        <taxon>Caudoviricetes</taxon>
        <taxon>Lanavirus</taxon>
        <taxon>Lanavirus lana</taxon>
    </lineage>
</organism>
<dbReference type="GO" id="GO:0030430">
    <property type="term" value="C:host cell cytoplasm"/>
    <property type="evidence" value="ECO:0007669"/>
    <property type="project" value="InterPro"/>
</dbReference>
<dbReference type="KEGG" id="vg:55011783"/>
<dbReference type="Pfam" id="PF05100">
    <property type="entry name" value="Phage_tail_L"/>
    <property type="match status" value="1"/>
</dbReference>
<sequence length="241" mass="27170">MTNIIATDAQNLSQRGVVELFIIDATKVGQGMLRFTSAVHDPDTQLPLELVMFDGHEYRQLPIAAEGFEWNGTGTAPRPTLTFTALDLILLQEMVNANDLVGCPVQRIKTLRKYLDDGSNPNPEAHYPIDYYEIERKNKQLRQTLIYDLSNKLDQQGKMIPARQVIRDTCQHRYRYYSAGQFRYDGVTCPYAGSNYFLQSGEVTGDPSKDQCGKRISDCSLRFGEDATLPMFAFPGVGRIS</sequence>
<dbReference type="Proteomes" id="UP000293575">
    <property type="component" value="Segment"/>
</dbReference>
<protein>
    <submittedName>
        <fullName evidence="1">Minor tail protein</fullName>
    </submittedName>
</protein>
<keyword evidence="2" id="KW-1185">Reference proteome</keyword>
<evidence type="ECO:0000313" key="2">
    <source>
        <dbReference type="Proteomes" id="UP000293575"/>
    </source>
</evidence>
<dbReference type="GO" id="GO:0046718">
    <property type="term" value="P:symbiont entry into host cell"/>
    <property type="evidence" value="ECO:0007669"/>
    <property type="project" value="InterPro"/>
</dbReference>
<reference evidence="1" key="1">
    <citation type="submission" date="2019-01" db="EMBL/GenBank/DDBJ databases">
        <authorList>
            <person name="Hylling O."/>
            <person name="Carstens A.B."/>
            <person name="Hansen L.H."/>
        </authorList>
    </citation>
    <scope>NUCLEOTIDE SEQUENCE [LARGE SCALE GENOMIC DNA]</scope>
</reference>
<dbReference type="InterPro" id="IPR036922">
    <property type="entry name" value="Rieske_2Fe-2S_sf"/>
</dbReference>
<dbReference type="GO" id="GO:0051537">
    <property type="term" value="F:2 iron, 2 sulfur cluster binding"/>
    <property type="evidence" value="ECO:0007669"/>
    <property type="project" value="InterPro"/>
</dbReference>
<name>A0A481W7C7_9CAUD</name>
<dbReference type="NCBIfam" id="TIGR01600">
    <property type="entry name" value="phage_tail_L"/>
    <property type="match status" value="1"/>
</dbReference>
<dbReference type="RefSeq" id="YP_009820347.1">
    <property type="nucleotide sequence ID" value="NC_048166.1"/>
</dbReference>
<evidence type="ECO:0000313" key="1">
    <source>
        <dbReference type="EMBL" id="QBJ04558.1"/>
    </source>
</evidence>
<dbReference type="GeneID" id="55011783"/>
<accession>A0A481W7C7</accession>